<dbReference type="GO" id="GO:0006631">
    <property type="term" value="P:fatty acid metabolic process"/>
    <property type="evidence" value="ECO:0007669"/>
    <property type="project" value="InterPro"/>
</dbReference>
<feature type="non-terminal residue" evidence="2">
    <location>
        <position position="109"/>
    </location>
</feature>
<dbReference type="EMBL" id="BART01020696">
    <property type="protein sequence ID" value="GAH05205.1"/>
    <property type="molecule type" value="Genomic_DNA"/>
</dbReference>
<dbReference type="InterPro" id="IPR006176">
    <property type="entry name" value="3-OHacyl-CoA_DH_NAD-bd"/>
</dbReference>
<protein>
    <recommendedName>
        <fullName evidence="1">3-hydroxyacyl-CoA dehydrogenase NAD binding domain-containing protein</fullName>
    </recommendedName>
</protein>
<feature type="domain" description="3-hydroxyacyl-CoA dehydrogenase NAD binding" evidence="1">
    <location>
        <begin position="9"/>
        <end position="108"/>
    </location>
</feature>
<sequence>MKIEDIKRILILGSGTMGVQMGMQSAMHGYDVSIFIRNPAKNNIVWDDIQKRTNWIVSQGLISKEEADQMLKRIYTTNDPADAAKDVDLLSESVPEIVSLKEKFLRDLT</sequence>
<dbReference type="InterPro" id="IPR036291">
    <property type="entry name" value="NAD(P)-bd_dom_sf"/>
</dbReference>
<organism evidence="2">
    <name type="scientific">marine sediment metagenome</name>
    <dbReference type="NCBI Taxonomy" id="412755"/>
    <lineage>
        <taxon>unclassified sequences</taxon>
        <taxon>metagenomes</taxon>
        <taxon>ecological metagenomes</taxon>
    </lineage>
</organism>
<evidence type="ECO:0000313" key="2">
    <source>
        <dbReference type="EMBL" id="GAH05205.1"/>
    </source>
</evidence>
<dbReference type="AlphaFoldDB" id="X1DA83"/>
<dbReference type="PANTHER" id="PTHR48075:SF5">
    <property type="entry name" value="3-HYDROXYBUTYRYL-COA DEHYDROGENASE"/>
    <property type="match status" value="1"/>
</dbReference>
<name>X1DA83_9ZZZZ</name>
<accession>X1DA83</accession>
<dbReference type="PANTHER" id="PTHR48075">
    <property type="entry name" value="3-HYDROXYACYL-COA DEHYDROGENASE FAMILY PROTEIN"/>
    <property type="match status" value="1"/>
</dbReference>
<reference evidence="2" key="1">
    <citation type="journal article" date="2014" name="Front. Microbiol.">
        <title>High frequency of phylogenetically diverse reductive dehalogenase-homologous genes in deep subseafloor sedimentary metagenomes.</title>
        <authorList>
            <person name="Kawai M."/>
            <person name="Futagami T."/>
            <person name="Toyoda A."/>
            <person name="Takaki Y."/>
            <person name="Nishi S."/>
            <person name="Hori S."/>
            <person name="Arai W."/>
            <person name="Tsubouchi T."/>
            <person name="Morono Y."/>
            <person name="Uchiyama I."/>
            <person name="Ito T."/>
            <person name="Fujiyama A."/>
            <person name="Inagaki F."/>
            <person name="Takami H."/>
        </authorList>
    </citation>
    <scope>NUCLEOTIDE SEQUENCE</scope>
    <source>
        <strain evidence="2">Expedition CK06-06</strain>
    </source>
</reference>
<dbReference type="Gene3D" id="3.40.50.720">
    <property type="entry name" value="NAD(P)-binding Rossmann-like Domain"/>
    <property type="match status" value="1"/>
</dbReference>
<gene>
    <name evidence="2" type="ORF">S01H4_38381</name>
</gene>
<dbReference type="GO" id="GO:0070403">
    <property type="term" value="F:NAD+ binding"/>
    <property type="evidence" value="ECO:0007669"/>
    <property type="project" value="InterPro"/>
</dbReference>
<proteinExistence type="predicted"/>
<comment type="caution">
    <text evidence="2">The sequence shown here is derived from an EMBL/GenBank/DDBJ whole genome shotgun (WGS) entry which is preliminary data.</text>
</comment>
<dbReference type="GO" id="GO:0016491">
    <property type="term" value="F:oxidoreductase activity"/>
    <property type="evidence" value="ECO:0007669"/>
    <property type="project" value="TreeGrafter"/>
</dbReference>
<dbReference type="Pfam" id="PF02737">
    <property type="entry name" value="3HCDH_N"/>
    <property type="match status" value="1"/>
</dbReference>
<evidence type="ECO:0000259" key="1">
    <source>
        <dbReference type="Pfam" id="PF02737"/>
    </source>
</evidence>
<dbReference type="SUPFAM" id="SSF51735">
    <property type="entry name" value="NAD(P)-binding Rossmann-fold domains"/>
    <property type="match status" value="1"/>
</dbReference>